<dbReference type="SUPFAM" id="SSF55347">
    <property type="entry name" value="Glyceraldehyde-3-phosphate dehydrogenase-like, C-terminal domain"/>
    <property type="match status" value="1"/>
</dbReference>
<comment type="caution">
    <text evidence="18">The sequence shown here is derived from an EMBL/GenBank/DDBJ whole genome shotgun (WGS) entry which is preliminary data.</text>
</comment>
<dbReference type="Gene3D" id="3.40.50.720">
    <property type="entry name" value="NAD(P)-binding Rossmann-like Domain"/>
    <property type="match status" value="1"/>
</dbReference>
<dbReference type="InterPro" id="IPR045865">
    <property type="entry name" value="ACT-like_dom_sf"/>
</dbReference>
<dbReference type="Pfam" id="PF03447">
    <property type="entry name" value="NAD_binding_3"/>
    <property type="match status" value="1"/>
</dbReference>
<dbReference type="Pfam" id="PF00742">
    <property type="entry name" value="Homoserine_dh"/>
    <property type="match status" value="1"/>
</dbReference>
<dbReference type="PANTHER" id="PTHR43331">
    <property type="entry name" value="HOMOSERINE DEHYDROGENASE"/>
    <property type="match status" value="1"/>
</dbReference>
<feature type="binding site" evidence="16">
    <location>
        <position position="104"/>
    </location>
    <ligand>
        <name>NADPH</name>
        <dbReference type="ChEBI" id="CHEBI:57783"/>
    </ligand>
</feature>
<dbReference type="PIRSF" id="PIRSF000098">
    <property type="entry name" value="Homoser_dehydrog"/>
    <property type="match status" value="1"/>
</dbReference>
<keyword evidence="10" id="KW-0915">Sodium</keyword>
<dbReference type="GO" id="GO:0050661">
    <property type="term" value="F:NADP binding"/>
    <property type="evidence" value="ECO:0007669"/>
    <property type="project" value="InterPro"/>
</dbReference>
<gene>
    <name evidence="18" type="ORF">DWQ67_03175</name>
</gene>
<keyword evidence="9" id="KW-0560">Oxidoreductase</keyword>
<dbReference type="SUPFAM" id="SSF55021">
    <property type="entry name" value="ACT-like"/>
    <property type="match status" value="1"/>
</dbReference>
<evidence type="ECO:0000256" key="8">
    <source>
        <dbReference type="ARBA" id="ARBA00022697"/>
    </source>
</evidence>
<accession>A0A496PMT4</accession>
<dbReference type="Gene3D" id="3.30.70.260">
    <property type="match status" value="1"/>
</dbReference>
<comment type="similarity">
    <text evidence="4">Belongs to the homoserine dehydrogenase family.</text>
</comment>
<evidence type="ECO:0000256" key="11">
    <source>
        <dbReference type="ARBA" id="ARBA00023167"/>
    </source>
</evidence>
<feature type="domain" description="ACT" evidence="17">
    <location>
        <begin position="348"/>
        <end position="428"/>
    </location>
</feature>
<comment type="pathway">
    <text evidence="3">Amino-acid biosynthesis; L-methionine biosynthesis via de novo pathway; L-homoserine from L-aspartate: step 3/3.</text>
</comment>
<evidence type="ECO:0000256" key="12">
    <source>
        <dbReference type="ARBA" id="ARBA00044930"/>
    </source>
</evidence>
<evidence type="ECO:0000256" key="6">
    <source>
        <dbReference type="ARBA" id="ARBA00013376"/>
    </source>
</evidence>
<evidence type="ECO:0000256" key="1">
    <source>
        <dbReference type="ARBA" id="ARBA00001920"/>
    </source>
</evidence>
<name>A0A496PMT4_9MICC</name>
<dbReference type="RefSeq" id="WP_121484108.1">
    <property type="nucleotide sequence ID" value="NZ_QQXL01000001.1"/>
</dbReference>
<evidence type="ECO:0000256" key="14">
    <source>
        <dbReference type="ARBA" id="ARBA00049031"/>
    </source>
</evidence>
<evidence type="ECO:0000256" key="3">
    <source>
        <dbReference type="ARBA" id="ARBA00005062"/>
    </source>
</evidence>
<comment type="catalytic activity">
    <reaction evidence="14">
        <text>L-homoserine + NAD(+) = L-aspartate 4-semialdehyde + NADH + H(+)</text>
        <dbReference type="Rhea" id="RHEA:15757"/>
        <dbReference type="ChEBI" id="CHEBI:15378"/>
        <dbReference type="ChEBI" id="CHEBI:57476"/>
        <dbReference type="ChEBI" id="CHEBI:57540"/>
        <dbReference type="ChEBI" id="CHEBI:57945"/>
        <dbReference type="ChEBI" id="CHEBI:537519"/>
        <dbReference type="EC" id="1.1.1.3"/>
    </reaction>
    <physiologicalReaction direction="right-to-left" evidence="14">
        <dbReference type="Rhea" id="RHEA:15759"/>
    </physiologicalReaction>
</comment>
<dbReference type="NCBIfam" id="NF004976">
    <property type="entry name" value="PRK06349.1"/>
    <property type="match status" value="1"/>
</dbReference>
<feature type="active site" description="Proton donor" evidence="15">
    <location>
        <position position="204"/>
    </location>
</feature>
<evidence type="ECO:0000256" key="5">
    <source>
        <dbReference type="ARBA" id="ARBA00013213"/>
    </source>
</evidence>
<dbReference type="Pfam" id="PF01842">
    <property type="entry name" value="ACT"/>
    <property type="match status" value="1"/>
</dbReference>
<dbReference type="InterPro" id="IPR002912">
    <property type="entry name" value="ACT_dom"/>
</dbReference>
<dbReference type="CDD" id="cd04881">
    <property type="entry name" value="ACT_HSDH-Hom"/>
    <property type="match status" value="1"/>
</dbReference>
<dbReference type="EMBL" id="QQXL01000001">
    <property type="protein sequence ID" value="RKW71845.1"/>
    <property type="molecule type" value="Genomic_DNA"/>
</dbReference>
<evidence type="ECO:0000256" key="9">
    <source>
        <dbReference type="ARBA" id="ARBA00023002"/>
    </source>
</evidence>
<dbReference type="InterPro" id="IPR016204">
    <property type="entry name" value="HDH"/>
</dbReference>
<evidence type="ECO:0000313" key="19">
    <source>
        <dbReference type="Proteomes" id="UP000273119"/>
    </source>
</evidence>
<dbReference type="Proteomes" id="UP000273119">
    <property type="component" value="Unassembled WGS sequence"/>
</dbReference>
<comment type="catalytic activity">
    <reaction evidence="13">
        <text>L-homoserine + NADP(+) = L-aspartate 4-semialdehyde + NADPH + H(+)</text>
        <dbReference type="Rhea" id="RHEA:15761"/>
        <dbReference type="ChEBI" id="CHEBI:15378"/>
        <dbReference type="ChEBI" id="CHEBI:57476"/>
        <dbReference type="ChEBI" id="CHEBI:57783"/>
        <dbReference type="ChEBI" id="CHEBI:58349"/>
        <dbReference type="ChEBI" id="CHEBI:537519"/>
        <dbReference type="EC" id="1.1.1.3"/>
    </reaction>
    <physiologicalReaction direction="right-to-left" evidence="13">
        <dbReference type="Rhea" id="RHEA:15763"/>
    </physiologicalReaction>
</comment>
<dbReference type="InterPro" id="IPR001342">
    <property type="entry name" value="HDH_cat"/>
</dbReference>
<evidence type="ECO:0000256" key="10">
    <source>
        <dbReference type="ARBA" id="ARBA00023053"/>
    </source>
</evidence>
<sequence length="432" mass="44018">MSTTLKVALLGAGTVGTEVARILDQDAAALTQRAGARLRLSAVVVRDTAADRGPHVPRELITDQAEDAIDGADLVIELMGGIEPARTYITRALSNGASVVTGNKALLAAHGAELFALAKDNDAQLSFEAAVAGAIPILRPLAESLAGDTITKVMGIVNGSTNYILDKMDREGADLADVMAEAAALGFLEADPSADVEGHDAAAKAALLATLAFGAGFSIDQVHTEGITGVSATDVEAARAEDQVIKLLAIVERSEGGVQMRVHPTLISREHPLAAVHGAFNAVFVEAENAGQLMFYGAGAGGAPTASAVMGDLVTAARRSLAGAPDHTVLSATAVPALPIEDAITRYALAIDVTDAPGVLARIAQVFADQGVSIEAMRQTGYPSAGSDAAASASLRIITHAGTQRALDATVAAVTELDVVTGITSVLRVEGN</sequence>
<keyword evidence="11" id="KW-0486">Methionine biosynthesis</keyword>
<evidence type="ECO:0000313" key="18">
    <source>
        <dbReference type="EMBL" id="RKW71845.1"/>
    </source>
</evidence>
<dbReference type="AlphaFoldDB" id="A0A496PMT4"/>
<protein>
    <recommendedName>
        <fullName evidence="6">Homoserine dehydrogenase</fullName>
        <ecNumber evidence="5">1.1.1.3</ecNumber>
    </recommendedName>
</protein>
<dbReference type="InterPro" id="IPR036291">
    <property type="entry name" value="NAD(P)-bd_dom_sf"/>
</dbReference>
<dbReference type="GO" id="GO:0004412">
    <property type="term" value="F:homoserine dehydrogenase activity"/>
    <property type="evidence" value="ECO:0007669"/>
    <property type="project" value="UniProtKB-EC"/>
</dbReference>
<keyword evidence="19" id="KW-1185">Reference proteome</keyword>
<organism evidence="18 19">
    <name type="scientific">Galactobacter caseinivorans</name>
    <dbReference type="NCBI Taxonomy" id="2676123"/>
    <lineage>
        <taxon>Bacteria</taxon>
        <taxon>Bacillati</taxon>
        <taxon>Actinomycetota</taxon>
        <taxon>Actinomycetes</taxon>
        <taxon>Micrococcales</taxon>
        <taxon>Micrococcaceae</taxon>
        <taxon>Galactobacter</taxon>
    </lineage>
</organism>
<dbReference type="Gene3D" id="3.30.360.10">
    <property type="entry name" value="Dihydrodipicolinate Reductase, domain 2"/>
    <property type="match status" value="1"/>
</dbReference>
<dbReference type="GO" id="GO:0009086">
    <property type="term" value="P:methionine biosynthetic process"/>
    <property type="evidence" value="ECO:0007669"/>
    <property type="project" value="UniProtKB-KW"/>
</dbReference>
<evidence type="ECO:0000256" key="16">
    <source>
        <dbReference type="PIRSR" id="PIRSR000098-2"/>
    </source>
</evidence>
<evidence type="ECO:0000256" key="7">
    <source>
        <dbReference type="ARBA" id="ARBA00022605"/>
    </source>
</evidence>
<dbReference type="FunFam" id="3.30.360.10:FF:000005">
    <property type="entry name" value="Homoserine dehydrogenase"/>
    <property type="match status" value="1"/>
</dbReference>
<keyword evidence="8" id="KW-0791">Threonine biosynthesis</keyword>
<dbReference type="UniPathway" id="UPA00051">
    <property type="reaction ID" value="UER00465"/>
</dbReference>
<evidence type="ECO:0000256" key="13">
    <source>
        <dbReference type="ARBA" id="ARBA00048841"/>
    </source>
</evidence>
<comment type="function">
    <text evidence="12">Catalyzes the conversion of L-aspartate-beta-semialdehyde (L-Asa) to L-homoserine (L-Hse), the third step in the biosynthesis of threonine and methionine from aspartate.</text>
</comment>
<proteinExistence type="inferred from homology"/>
<evidence type="ECO:0000256" key="15">
    <source>
        <dbReference type="PIRSR" id="PIRSR000098-1"/>
    </source>
</evidence>
<dbReference type="SUPFAM" id="SSF51735">
    <property type="entry name" value="NAD(P)-binding Rossmann-fold domains"/>
    <property type="match status" value="1"/>
</dbReference>
<dbReference type="InterPro" id="IPR005106">
    <property type="entry name" value="Asp/hSer_DH_NAD-bd"/>
</dbReference>
<feature type="binding site" evidence="16">
    <location>
        <begin position="10"/>
        <end position="17"/>
    </location>
    <ligand>
        <name>NADP(+)</name>
        <dbReference type="ChEBI" id="CHEBI:58349"/>
    </ligand>
</feature>
<comment type="cofactor">
    <cofactor evidence="1">
        <name>a metal cation</name>
        <dbReference type="ChEBI" id="CHEBI:25213"/>
    </cofactor>
</comment>
<evidence type="ECO:0000256" key="4">
    <source>
        <dbReference type="ARBA" id="ARBA00006753"/>
    </source>
</evidence>
<dbReference type="PROSITE" id="PS51671">
    <property type="entry name" value="ACT"/>
    <property type="match status" value="1"/>
</dbReference>
<dbReference type="GO" id="GO:0009088">
    <property type="term" value="P:threonine biosynthetic process"/>
    <property type="evidence" value="ECO:0007669"/>
    <property type="project" value="UniProtKB-UniPathway"/>
</dbReference>
<evidence type="ECO:0000259" key="17">
    <source>
        <dbReference type="PROSITE" id="PS51671"/>
    </source>
</evidence>
<comment type="pathway">
    <text evidence="2">Amino-acid biosynthesis; L-threonine biosynthesis; L-threonine from L-aspartate: step 3/5.</text>
</comment>
<reference evidence="18 19" key="1">
    <citation type="submission" date="2018-07" db="EMBL/GenBank/DDBJ databases">
        <title>Arthrobacter sp. nov., isolated from raw cow's milk with high bacterial count.</title>
        <authorList>
            <person name="Hahne J."/>
            <person name="Isele D."/>
            <person name="Lipski A."/>
        </authorList>
    </citation>
    <scope>NUCLEOTIDE SEQUENCE [LARGE SCALE GENOMIC DNA]</scope>
    <source>
        <strain evidence="18 19">JZ R-183</strain>
    </source>
</reference>
<feature type="binding site" evidence="16">
    <location>
        <position position="189"/>
    </location>
    <ligand>
        <name>L-homoserine</name>
        <dbReference type="ChEBI" id="CHEBI:57476"/>
    </ligand>
</feature>
<dbReference type="PANTHER" id="PTHR43331:SF1">
    <property type="entry name" value="HOMOSERINE DEHYDROGENASE"/>
    <property type="match status" value="1"/>
</dbReference>
<dbReference type="UniPathway" id="UPA00050">
    <property type="reaction ID" value="UER00063"/>
</dbReference>
<keyword evidence="7" id="KW-0028">Amino-acid biosynthesis</keyword>
<dbReference type="EC" id="1.1.1.3" evidence="5"/>
<evidence type="ECO:0000256" key="2">
    <source>
        <dbReference type="ARBA" id="ARBA00005056"/>
    </source>
</evidence>
<keyword evidence="16" id="KW-0521">NADP</keyword>